<keyword evidence="3" id="KW-1185">Reference proteome</keyword>
<name>A0A3N4R1Z8_9ACTN</name>
<protein>
    <submittedName>
        <fullName evidence="2">Uncharacterized protein</fullName>
    </submittedName>
</protein>
<organism evidence="2 3">
    <name type="scientific">Kitasatospora cineracea</name>
    <dbReference type="NCBI Taxonomy" id="88074"/>
    <lineage>
        <taxon>Bacteria</taxon>
        <taxon>Bacillati</taxon>
        <taxon>Actinomycetota</taxon>
        <taxon>Actinomycetes</taxon>
        <taxon>Kitasatosporales</taxon>
        <taxon>Streptomycetaceae</taxon>
        <taxon>Kitasatospora</taxon>
    </lineage>
</organism>
<dbReference type="EMBL" id="RKQG01000006">
    <property type="protein sequence ID" value="RPE26596.1"/>
    <property type="molecule type" value="Genomic_DNA"/>
</dbReference>
<dbReference type="AlphaFoldDB" id="A0A3N4R1Z8"/>
<reference evidence="2 3" key="1">
    <citation type="submission" date="2018-11" db="EMBL/GenBank/DDBJ databases">
        <title>Sequencing the genomes of 1000 actinobacteria strains.</title>
        <authorList>
            <person name="Klenk H.-P."/>
        </authorList>
    </citation>
    <scope>NUCLEOTIDE SEQUENCE [LARGE SCALE GENOMIC DNA]</scope>
    <source>
        <strain evidence="2 3">DSM 44781</strain>
    </source>
</reference>
<proteinExistence type="predicted"/>
<gene>
    <name evidence="2" type="ORF">EDD38_7657</name>
</gene>
<dbReference type="Proteomes" id="UP000266906">
    <property type="component" value="Unassembled WGS sequence"/>
</dbReference>
<sequence>MPTRRVPDSELVIRRRSAKGESSLVRKTVTVPAALVAEVEDRVGEGQFSAVTTEALHNWVSAKKRAEQRARKARSEAGEEGGATETSTD</sequence>
<feature type="region of interest" description="Disordered" evidence="1">
    <location>
        <begin position="63"/>
        <end position="89"/>
    </location>
</feature>
<evidence type="ECO:0000256" key="1">
    <source>
        <dbReference type="SAM" id="MobiDB-lite"/>
    </source>
</evidence>
<comment type="caution">
    <text evidence="2">The sequence shown here is derived from an EMBL/GenBank/DDBJ whole genome shotgun (WGS) entry which is preliminary data.</text>
</comment>
<accession>A0A3N4R1Z8</accession>
<dbReference type="RefSeq" id="WP_123821770.1">
    <property type="nucleotide sequence ID" value="NZ_RKQG01000006.1"/>
</dbReference>
<evidence type="ECO:0000313" key="2">
    <source>
        <dbReference type="EMBL" id="RPE26596.1"/>
    </source>
</evidence>
<feature type="compositionally biased region" description="Basic and acidic residues" evidence="1">
    <location>
        <begin position="64"/>
        <end position="77"/>
    </location>
</feature>
<evidence type="ECO:0000313" key="3">
    <source>
        <dbReference type="Proteomes" id="UP000266906"/>
    </source>
</evidence>